<dbReference type="PANTHER" id="PTHR13271:SF154">
    <property type="entry name" value="GRIP DOMAIN-CONTAINING PROTEIN"/>
    <property type="match status" value="1"/>
</dbReference>
<keyword evidence="3" id="KW-1185">Reference proteome</keyword>
<dbReference type="SUPFAM" id="SSF82199">
    <property type="entry name" value="SET domain"/>
    <property type="match status" value="1"/>
</dbReference>
<dbReference type="CDD" id="cd10527">
    <property type="entry name" value="SET_LSMT"/>
    <property type="match status" value="1"/>
</dbReference>
<feature type="compositionally biased region" description="Low complexity" evidence="1">
    <location>
        <begin position="173"/>
        <end position="189"/>
    </location>
</feature>
<feature type="region of interest" description="Disordered" evidence="1">
    <location>
        <begin position="1"/>
        <end position="21"/>
    </location>
</feature>
<name>A0ABN9SGM8_9DINO</name>
<feature type="compositionally biased region" description="Basic residues" evidence="1">
    <location>
        <begin position="115"/>
        <end position="126"/>
    </location>
</feature>
<evidence type="ECO:0000313" key="2">
    <source>
        <dbReference type="EMBL" id="CAK0830707.1"/>
    </source>
</evidence>
<protein>
    <recommendedName>
        <fullName evidence="4">SET domain-containing protein</fullName>
    </recommendedName>
</protein>
<evidence type="ECO:0000313" key="3">
    <source>
        <dbReference type="Proteomes" id="UP001189429"/>
    </source>
</evidence>
<gene>
    <name evidence="2" type="ORF">PCOR1329_LOCUS29270</name>
</gene>
<evidence type="ECO:0008006" key="4">
    <source>
        <dbReference type="Google" id="ProtNLM"/>
    </source>
</evidence>
<reference evidence="2" key="1">
    <citation type="submission" date="2023-10" db="EMBL/GenBank/DDBJ databases">
        <authorList>
            <person name="Chen Y."/>
            <person name="Shah S."/>
            <person name="Dougan E. K."/>
            <person name="Thang M."/>
            <person name="Chan C."/>
        </authorList>
    </citation>
    <scope>NUCLEOTIDE SEQUENCE [LARGE SCALE GENOMIC DNA]</scope>
</reference>
<feature type="region of interest" description="Disordered" evidence="1">
    <location>
        <begin position="547"/>
        <end position="607"/>
    </location>
</feature>
<dbReference type="InterPro" id="IPR050600">
    <property type="entry name" value="SETD3_SETD6_MTase"/>
</dbReference>
<organism evidence="2 3">
    <name type="scientific">Prorocentrum cordatum</name>
    <dbReference type="NCBI Taxonomy" id="2364126"/>
    <lineage>
        <taxon>Eukaryota</taxon>
        <taxon>Sar</taxon>
        <taxon>Alveolata</taxon>
        <taxon>Dinophyceae</taxon>
        <taxon>Prorocentrales</taxon>
        <taxon>Prorocentraceae</taxon>
        <taxon>Prorocentrum</taxon>
    </lineage>
</organism>
<sequence>MGHPRSGVAQPRSLAGASATSLEAACEAASVTLARRGGTWWSRVSLTSQRAFSAASKHLEAASRPGGTRTPVGQAASAPAARSPGAAAPPGGGSARAVRPPGVAPMAGAGTRAGAPRKRKGLRRPGRGASSATPAAGAPGGLAGAAAPPPAEAPLEPRAECARRGKRKRRAPTAEGVAAEGGEAAVPARAPRPPSPVAAAGCAAGGWQALEPWLRSGGAAFDAVEVRPDAAAGGLGAFARRAIGAGEVAFSLPTRLFLTSEAAAQDGVVAQVAQLLREWSERERPELLLCLRLCRALARPEDAFHAYARSLPPEAPGAAAWPPEFRGFLATTSLGPSLAAADAELEEWCALLRRAEGASPGLLLPEGAFERPRLLWARGMLQSRHFPGAFGGVPGRDGDLCMIPLLDVLNHRHAADVSIRVRANSLEFVCDGPVKPGDQIWNNYGAKGNAELLLCYGFAAEGNPCDSVRLPLPPAADGAGARASEVVLSTDGVPQELIDSIEEAQDTECFVALLRGALARQRATRACAEQLPRTLKPAVARAVRSVAHMEGRGQRISTSAEGRSTGRASVRSRRSWTGSCRSWRPRSSACARPRRTRAPRARKIRTTAQQRAQRMGLAKWTCRRCSERRRSGGEREDVPACSR</sequence>
<dbReference type="InterPro" id="IPR046341">
    <property type="entry name" value="SET_dom_sf"/>
</dbReference>
<dbReference type="EMBL" id="CAUYUJ010011001">
    <property type="protein sequence ID" value="CAK0830707.1"/>
    <property type="molecule type" value="Genomic_DNA"/>
</dbReference>
<feature type="compositionally biased region" description="Basic residues" evidence="1">
    <location>
        <begin position="592"/>
        <end position="605"/>
    </location>
</feature>
<proteinExistence type="predicted"/>
<dbReference type="Gene3D" id="3.90.1410.10">
    <property type="entry name" value="set domain protein methyltransferase, domain 1"/>
    <property type="match status" value="1"/>
</dbReference>
<dbReference type="Proteomes" id="UP001189429">
    <property type="component" value="Unassembled WGS sequence"/>
</dbReference>
<accession>A0ABN9SGM8</accession>
<comment type="caution">
    <text evidence="2">The sequence shown here is derived from an EMBL/GenBank/DDBJ whole genome shotgun (WGS) entry which is preliminary data.</text>
</comment>
<feature type="compositionally biased region" description="Low complexity" evidence="1">
    <location>
        <begin position="127"/>
        <end position="137"/>
    </location>
</feature>
<feature type="compositionally biased region" description="Low complexity" evidence="1">
    <location>
        <begin position="581"/>
        <end position="591"/>
    </location>
</feature>
<dbReference type="PANTHER" id="PTHR13271">
    <property type="entry name" value="UNCHARACTERIZED PUTATIVE METHYLTRANSFERASE"/>
    <property type="match status" value="1"/>
</dbReference>
<evidence type="ECO:0000256" key="1">
    <source>
        <dbReference type="SAM" id="MobiDB-lite"/>
    </source>
</evidence>
<feature type="compositionally biased region" description="Low complexity" evidence="1">
    <location>
        <begin position="71"/>
        <end position="101"/>
    </location>
</feature>
<feature type="region of interest" description="Disordered" evidence="1">
    <location>
        <begin position="52"/>
        <end position="195"/>
    </location>
</feature>